<gene>
    <name evidence="1" type="ORF">BTN85_2150</name>
</gene>
<accession>A0A1Q6DT09</accession>
<proteinExistence type="predicted"/>
<protein>
    <submittedName>
        <fullName evidence="1">Uncharacterized protein</fullName>
    </submittedName>
</protein>
<comment type="caution">
    <text evidence="1">The sequence shown here is derived from an EMBL/GenBank/DDBJ whole genome shotgun (WGS) entry which is preliminary data.</text>
</comment>
<dbReference type="EMBL" id="MSDW01000002">
    <property type="protein sequence ID" value="OKY77499.1"/>
    <property type="molecule type" value="Genomic_DNA"/>
</dbReference>
<reference evidence="1" key="1">
    <citation type="submission" date="2016-12" db="EMBL/GenBank/DDBJ databases">
        <title>Discovery of methanogenic haloarchaea.</title>
        <authorList>
            <person name="Sorokin D.Y."/>
            <person name="Makarova K.S."/>
            <person name="Abbas B."/>
            <person name="Ferrer M."/>
            <person name="Golyshin P.N."/>
        </authorList>
    </citation>
    <scope>NUCLEOTIDE SEQUENCE [LARGE SCALE GENOMIC DNA]</scope>
    <source>
        <strain evidence="1">HMET1</strain>
    </source>
</reference>
<dbReference type="AlphaFoldDB" id="A0A1Q6DT09"/>
<keyword evidence="2" id="KW-1185">Reference proteome</keyword>
<name>A0A1Q6DT09_METT1</name>
<sequence length="30" mass="3247">MLLSVMNVGGKRVFYLFIGEDLFLSLIGGG</sequence>
<organism evidence="1 2">
    <name type="scientific">Methanohalarchaeum thermophilum</name>
    <dbReference type="NCBI Taxonomy" id="1903181"/>
    <lineage>
        <taxon>Archaea</taxon>
        <taxon>Methanobacteriati</taxon>
        <taxon>Methanobacteriota</taxon>
        <taxon>Methanonatronarchaeia</taxon>
        <taxon>Methanonatronarchaeales</taxon>
        <taxon>Methanonatronarchaeaceae</taxon>
        <taxon>Candidatus Methanohalarchaeum</taxon>
    </lineage>
</organism>
<dbReference type="InParanoid" id="A0A1Q6DT09"/>
<evidence type="ECO:0000313" key="1">
    <source>
        <dbReference type="EMBL" id="OKY77499.1"/>
    </source>
</evidence>
<evidence type="ECO:0000313" key="2">
    <source>
        <dbReference type="Proteomes" id="UP000185744"/>
    </source>
</evidence>
<dbReference type="Proteomes" id="UP000185744">
    <property type="component" value="Unassembled WGS sequence"/>
</dbReference>